<keyword evidence="2" id="KW-0808">Transferase</keyword>
<dbReference type="STRING" id="168276.SAMN05444580_11633"/>
<dbReference type="PANTHER" id="PTHR46310:SF7">
    <property type="entry name" value="AMIDASE 1"/>
    <property type="match status" value="1"/>
</dbReference>
<organism evidence="2 3">
    <name type="scientific">Rhodococcus tukisamuensis</name>
    <dbReference type="NCBI Taxonomy" id="168276"/>
    <lineage>
        <taxon>Bacteria</taxon>
        <taxon>Bacillati</taxon>
        <taxon>Actinomycetota</taxon>
        <taxon>Actinomycetes</taxon>
        <taxon>Mycobacteriales</taxon>
        <taxon>Nocardiaceae</taxon>
        <taxon>Rhodococcus</taxon>
    </lineage>
</organism>
<dbReference type="PANTHER" id="PTHR46310">
    <property type="entry name" value="AMIDASE 1"/>
    <property type="match status" value="1"/>
</dbReference>
<sequence length="442" mass="43345">MTDLTRRGFLAFGAAAGTTLLLGGCGDGAADPGVPPLPGGGAAAASTPASRATWRVQGSPLAAASGSGALDGATVAVTDLFAVAGQQIGAGTPRWLAQAPVESTTATAVSRLLGAGAAVVGLAQTDDLGYGHSGVNDLFGTPPNVAAPERLPGGSSSGAGSAVAAGTATVGLGPDTDGSIRIPAAYQGLFGFTATRGAVPTDGLVPLSPTVDTIGWLAADISTLTKAVAASVPNAPARPLSRAVTAPGVNAVADAVVTAATSRALTAWRKSGLPDLAEPDLDIGALPDWHEAVTTVVAYEAWQRHGGIAAAATTSLSGEPRENFTGAGRTSPEAYRRASDTLAGAAATVRAFLGDRVLVLPTTATPAPPLSDGDLSGDTYRNTMRSTGMLTCIATVAGLPTATVPLGTPGAAPVGLCLVGPAGRDLDVLALARAVVEAGLTR</sequence>
<dbReference type="Gene3D" id="3.90.1300.10">
    <property type="entry name" value="Amidase signature (AS) domain"/>
    <property type="match status" value="1"/>
</dbReference>
<reference evidence="2 3" key="1">
    <citation type="submission" date="2016-10" db="EMBL/GenBank/DDBJ databases">
        <authorList>
            <person name="de Groot N.N."/>
        </authorList>
    </citation>
    <scope>NUCLEOTIDE SEQUENCE [LARGE SCALE GENOMIC DNA]</scope>
    <source>
        <strain evidence="2 3">JCM 11308</strain>
    </source>
</reference>
<dbReference type="SUPFAM" id="SSF75304">
    <property type="entry name" value="Amidase signature (AS) enzymes"/>
    <property type="match status" value="1"/>
</dbReference>
<dbReference type="EMBL" id="FNAB01000016">
    <property type="protein sequence ID" value="SDE39180.1"/>
    <property type="molecule type" value="Genomic_DNA"/>
</dbReference>
<dbReference type="Proteomes" id="UP000199417">
    <property type="component" value="Unassembled WGS sequence"/>
</dbReference>
<proteinExistence type="predicted"/>
<dbReference type="InterPro" id="IPR036928">
    <property type="entry name" value="AS_sf"/>
</dbReference>
<feature type="domain" description="Amidase" evidence="1">
    <location>
        <begin position="65"/>
        <end position="242"/>
    </location>
</feature>
<keyword evidence="3" id="KW-1185">Reference proteome</keyword>
<protein>
    <submittedName>
        <fullName evidence="2">Asp-tRNAAsn/Glu-tRNAGln amidotransferase A subunit</fullName>
    </submittedName>
</protein>
<evidence type="ECO:0000313" key="3">
    <source>
        <dbReference type="Proteomes" id="UP000199417"/>
    </source>
</evidence>
<accession>A0A1G7CKA9</accession>
<gene>
    <name evidence="2" type="ORF">SAMN05444580_11633</name>
</gene>
<dbReference type="Pfam" id="PF01425">
    <property type="entry name" value="Amidase"/>
    <property type="match status" value="2"/>
</dbReference>
<name>A0A1G7CKA9_9NOCA</name>
<feature type="domain" description="Amidase" evidence="1">
    <location>
        <begin position="332"/>
        <end position="429"/>
    </location>
</feature>
<dbReference type="RefSeq" id="WP_072846023.1">
    <property type="nucleotide sequence ID" value="NZ_FNAB01000016.1"/>
</dbReference>
<evidence type="ECO:0000259" key="1">
    <source>
        <dbReference type="Pfam" id="PF01425"/>
    </source>
</evidence>
<dbReference type="PROSITE" id="PS51318">
    <property type="entry name" value="TAT"/>
    <property type="match status" value="1"/>
</dbReference>
<dbReference type="InterPro" id="IPR006311">
    <property type="entry name" value="TAT_signal"/>
</dbReference>
<dbReference type="PROSITE" id="PS51257">
    <property type="entry name" value="PROKAR_LIPOPROTEIN"/>
    <property type="match status" value="1"/>
</dbReference>
<evidence type="ECO:0000313" key="2">
    <source>
        <dbReference type="EMBL" id="SDE39180.1"/>
    </source>
</evidence>
<dbReference type="GO" id="GO:0016740">
    <property type="term" value="F:transferase activity"/>
    <property type="evidence" value="ECO:0007669"/>
    <property type="project" value="UniProtKB-KW"/>
</dbReference>
<dbReference type="InterPro" id="IPR023631">
    <property type="entry name" value="Amidase_dom"/>
</dbReference>
<dbReference type="AlphaFoldDB" id="A0A1G7CKA9"/>